<organism evidence="2">
    <name type="scientific">Mesocestoides corti</name>
    <name type="common">Flatworm</name>
    <dbReference type="NCBI Taxonomy" id="53468"/>
    <lineage>
        <taxon>Eukaryota</taxon>
        <taxon>Metazoa</taxon>
        <taxon>Spiralia</taxon>
        <taxon>Lophotrochozoa</taxon>
        <taxon>Platyhelminthes</taxon>
        <taxon>Cestoda</taxon>
        <taxon>Eucestoda</taxon>
        <taxon>Cyclophyllidea</taxon>
        <taxon>Mesocestoididae</taxon>
        <taxon>Mesocestoides</taxon>
    </lineage>
</organism>
<name>A0A5K3FNC1_MESCO</name>
<feature type="compositionally biased region" description="Low complexity" evidence="1">
    <location>
        <begin position="265"/>
        <end position="281"/>
    </location>
</feature>
<sequence length="437" mass="48401">MLQMSDYSRRMASRNRKQRFPHPDRRRSSSFLPSSPFSENGYDSDENVYPPSKRMRSSVGYVSRGPVATKGHPSDVIKSENKELNSSSGPPSRIDKRARDEHNEQERSRRRELAVIYELIRCSFSQDDLRHLGPGNAPKSIDKLSYPQVLHIAYHVIKEENHNLQLFERTLADIKRIEKEFLRLGLPVPCRPTCPSVTDTYKKVVGVVDALLKIDKQARALDGSYEITPAQRAAYGDHQLAFLRPKTLHGHLSSPDSVSPPPPFYSHSDSHSVASSNSSSYNHDRRTISQHTNGFHRPTPRTPGYSAVSSHRVHPPLATTARQPTSDPFVQQMPTPSSSSSSLPQICTVFKSSPSLPTADHDEVISTRNSGGMEYIDEVDLPPIADSLSVANGEMGTTGVCDDLYFFGGDMGVTGGDRDDLLPDADIPPSIFSGIPL</sequence>
<accession>A0A5K3FNC1</accession>
<feature type="compositionally biased region" description="Low complexity" evidence="1">
    <location>
        <begin position="29"/>
        <end position="38"/>
    </location>
</feature>
<dbReference type="AlphaFoldDB" id="A0A5K3FNC1"/>
<protein>
    <submittedName>
        <fullName evidence="2">BHLH domain-containing protein</fullName>
    </submittedName>
</protein>
<evidence type="ECO:0000256" key="1">
    <source>
        <dbReference type="SAM" id="MobiDB-lite"/>
    </source>
</evidence>
<feature type="compositionally biased region" description="Basic residues" evidence="1">
    <location>
        <begin position="11"/>
        <end position="20"/>
    </location>
</feature>
<evidence type="ECO:0000313" key="2">
    <source>
        <dbReference type="WBParaSite" id="MCU_009867-RB"/>
    </source>
</evidence>
<reference evidence="2" key="1">
    <citation type="submission" date="2019-11" db="UniProtKB">
        <authorList>
            <consortium name="WormBaseParasite"/>
        </authorList>
    </citation>
    <scope>IDENTIFICATION</scope>
</reference>
<feature type="compositionally biased region" description="Basic and acidic residues" evidence="1">
    <location>
        <begin position="93"/>
        <end position="108"/>
    </location>
</feature>
<feature type="compositionally biased region" description="Polar residues" evidence="1">
    <location>
        <begin position="320"/>
        <end position="336"/>
    </location>
</feature>
<feature type="region of interest" description="Disordered" evidence="1">
    <location>
        <begin position="251"/>
        <end position="345"/>
    </location>
</feature>
<proteinExistence type="predicted"/>
<dbReference type="WBParaSite" id="MCU_009867-RB">
    <property type="protein sequence ID" value="MCU_009867-RB"/>
    <property type="gene ID" value="MCU_009867"/>
</dbReference>
<feature type="compositionally biased region" description="Basic and acidic residues" evidence="1">
    <location>
        <begin position="72"/>
        <end position="83"/>
    </location>
</feature>
<feature type="region of interest" description="Disordered" evidence="1">
    <location>
        <begin position="1"/>
        <end position="108"/>
    </location>
</feature>